<name>A0A2T7NNI3_POMCA</name>
<evidence type="ECO:0000313" key="5">
    <source>
        <dbReference type="Proteomes" id="UP000245119"/>
    </source>
</evidence>
<keyword evidence="5" id="KW-1185">Reference proteome</keyword>
<dbReference type="AlphaFoldDB" id="A0A2T7NNI3"/>
<dbReference type="InterPro" id="IPR000980">
    <property type="entry name" value="SH2"/>
</dbReference>
<dbReference type="PANTHER" id="PTHR10155:SF0">
    <property type="entry name" value="SUPPRESSOR OF CYTOKINE SIGNALING AT 36E, ISOFORM D"/>
    <property type="match status" value="1"/>
</dbReference>
<reference evidence="4 5" key="1">
    <citation type="submission" date="2018-04" db="EMBL/GenBank/DDBJ databases">
        <title>The genome of golden apple snail Pomacea canaliculata provides insight into stress tolerance and invasive adaptation.</title>
        <authorList>
            <person name="Liu C."/>
            <person name="Liu B."/>
            <person name="Ren Y."/>
            <person name="Zhang Y."/>
            <person name="Wang H."/>
            <person name="Li S."/>
            <person name="Jiang F."/>
            <person name="Yin L."/>
            <person name="Zhang G."/>
            <person name="Qian W."/>
            <person name="Fan W."/>
        </authorList>
    </citation>
    <scope>NUCLEOTIDE SEQUENCE [LARGE SCALE GENOMIC DNA]</scope>
    <source>
        <strain evidence="4">SZHN2017</strain>
        <tissue evidence="4">Muscle</tissue>
    </source>
</reference>
<comment type="caution">
    <text evidence="4">The sequence shown here is derived from an EMBL/GenBank/DDBJ whole genome shotgun (WGS) entry which is preliminary data.</text>
</comment>
<dbReference type="Proteomes" id="UP000245119">
    <property type="component" value="Linkage Group LG10"/>
</dbReference>
<keyword evidence="1 2" id="KW-0727">SH2 domain</keyword>
<accession>A0A2T7NNI3</accession>
<dbReference type="InterPro" id="IPR036860">
    <property type="entry name" value="SH2_dom_sf"/>
</dbReference>
<dbReference type="OrthoDB" id="3175255at2759"/>
<dbReference type="PROSITE" id="PS50001">
    <property type="entry name" value="SH2"/>
    <property type="match status" value="2"/>
</dbReference>
<dbReference type="STRING" id="400727.A0A2T7NNI3"/>
<dbReference type="GO" id="GO:0046854">
    <property type="term" value="P:phosphatidylinositol phosphate biosynthetic process"/>
    <property type="evidence" value="ECO:0007669"/>
    <property type="project" value="TreeGrafter"/>
</dbReference>
<evidence type="ECO:0000259" key="3">
    <source>
        <dbReference type="PROSITE" id="PS50001"/>
    </source>
</evidence>
<dbReference type="GO" id="GO:0046935">
    <property type="term" value="F:1-phosphatidylinositol-3-kinase regulator activity"/>
    <property type="evidence" value="ECO:0007669"/>
    <property type="project" value="TreeGrafter"/>
</dbReference>
<evidence type="ECO:0000313" key="4">
    <source>
        <dbReference type="EMBL" id="PVD22735.1"/>
    </source>
</evidence>
<dbReference type="PRINTS" id="PR00401">
    <property type="entry name" value="SH2DOMAIN"/>
</dbReference>
<feature type="domain" description="SH2" evidence="3">
    <location>
        <begin position="99"/>
        <end position="193"/>
    </location>
</feature>
<dbReference type="GO" id="GO:0005942">
    <property type="term" value="C:phosphatidylinositol 3-kinase complex"/>
    <property type="evidence" value="ECO:0007669"/>
    <property type="project" value="TreeGrafter"/>
</dbReference>
<protein>
    <recommendedName>
        <fullName evidence="3">SH2 domain-containing protein</fullName>
    </recommendedName>
</protein>
<evidence type="ECO:0000256" key="1">
    <source>
        <dbReference type="ARBA" id="ARBA00022999"/>
    </source>
</evidence>
<sequence>MRRRVGTGGCVGTEVGCVGVKVRCVVVGCMGQRTPTQQHFPVSSENISTLLLLARHTRPVLPGRVYLPLVKPIFSPRSLADSIRRCKLENKDDLECQGWYWGPLTREEAVEILQNYDHGHFLVRDSTSEHEYTLVVRKGNAIRSVRIMKWDGKFGILSSHCNFPSVTSLVNHLLKHPESYKIQFPDLDFHHPVLKPRNERDNLPELMLQVVLKGKELLLKRNDYTNHLQKVKMVAMEIQCSQTTITSLQVVHEMFEEQLRIQTESRRNIMFEDQTTVSSLAMNMAQLHSRLQLIETKLKAEKKHLVDLQAEHHYQMEITEFLNPKLSKLEIEQKQLCRQALEMGILKEYLDLLLMEEECSDTGHFSHSFWLISCNRPKAEELLMDRIPGTFLIRPRESGFALSVVCADGEGTKICHCCICCTQEDRYGFVPEFCLFDSLEELVIKHKTISLRFYNPTLDVCLTYPINYRENDQ</sequence>
<dbReference type="Gene3D" id="1.10.287.1490">
    <property type="match status" value="1"/>
</dbReference>
<organism evidence="4 5">
    <name type="scientific">Pomacea canaliculata</name>
    <name type="common">Golden apple snail</name>
    <dbReference type="NCBI Taxonomy" id="400727"/>
    <lineage>
        <taxon>Eukaryota</taxon>
        <taxon>Metazoa</taxon>
        <taxon>Spiralia</taxon>
        <taxon>Lophotrochozoa</taxon>
        <taxon>Mollusca</taxon>
        <taxon>Gastropoda</taxon>
        <taxon>Caenogastropoda</taxon>
        <taxon>Architaenioglossa</taxon>
        <taxon>Ampullarioidea</taxon>
        <taxon>Ampullariidae</taxon>
        <taxon>Pomacea</taxon>
    </lineage>
</organism>
<dbReference type="Gene3D" id="3.30.505.10">
    <property type="entry name" value="SH2 domain"/>
    <property type="match status" value="2"/>
</dbReference>
<evidence type="ECO:0000256" key="2">
    <source>
        <dbReference type="PROSITE-ProRule" id="PRU00191"/>
    </source>
</evidence>
<dbReference type="SUPFAM" id="SSF55550">
    <property type="entry name" value="SH2 domain"/>
    <property type="match status" value="2"/>
</dbReference>
<gene>
    <name evidence="4" type="ORF">C0Q70_15991</name>
</gene>
<dbReference type="PANTHER" id="PTHR10155">
    <property type="entry name" value="PHOSPHATIDYLINOSITOL 3-KINASE REGULATORY SUBUNIT"/>
    <property type="match status" value="1"/>
</dbReference>
<dbReference type="Pfam" id="PF00017">
    <property type="entry name" value="SH2"/>
    <property type="match status" value="2"/>
</dbReference>
<feature type="domain" description="SH2" evidence="3">
    <location>
        <begin position="365"/>
        <end position="466"/>
    </location>
</feature>
<dbReference type="EMBL" id="PZQS01000010">
    <property type="protein sequence ID" value="PVD22735.1"/>
    <property type="molecule type" value="Genomic_DNA"/>
</dbReference>
<dbReference type="SMART" id="SM00252">
    <property type="entry name" value="SH2"/>
    <property type="match status" value="2"/>
</dbReference>
<proteinExistence type="predicted"/>